<name>A0A917JPF9_9PSEU</name>
<evidence type="ECO:0000313" key="1">
    <source>
        <dbReference type="EMBL" id="GGI76863.1"/>
    </source>
</evidence>
<accession>A0A917JPF9</accession>
<evidence type="ECO:0000313" key="2">
    <source>
        <dbReference type="Proteomes" id="UP000597989"/>
    </source>
</evidence>
<proteinExistence type="predicted"/>
<dbReference type="EMBL" id="BMMT01000002">
    <property type="protein sequence ID" value="GGI76863.1"/>
    <property type="molecule type" value="Genomic_DNA"/>
</dbReference>
<sequence length="44" mass="4822">MTELVTGWLAALLFAVALGGGLWWWILPNPAKADAVLRKTEGKR</sequence>
<reference evidence="1 2" key="1">
    <citation type="journal article" date="2014" name="Int. J. Syst. Evol. Microbiol.">
        <title>Complete genome sequence of Corynebacterium casei LMG S-19264T (=DSM 44701T), isolated from a smear-ripened cheese.</title>
        <authorList>
            <consortium name="US DOE Joint Genome Institute (JGI-PGF)"/>
            <person name="Walter F."/>
            <person name="Albersmeier A."/>
            <person name="Kalinowski J."/>
            <person name="Ruckert C."/>
        </authorList>
    </citation>
    <scope>NUCLEOTIDE SEQUENCE [LARGE SCALE GENOMIC DNA]</scope>
    <source>
        <strain evidence="1 2">CGMCC 4.7206</strain>
    </source>
</reference>
<comment type="caution">
    <text evidence="1">The sequence shown here is derived from an EMBL/GenBank/DDBJ whole genome shotgun (WGS) entry which is preliminary data.</text>
</comment>
<organism evidence="1 2">
    <name type="scientific">Saccharopolyspora thermophila</name>
    <dbReference type="NCBI Taxonomy" id="89367"/>
    <lineage>
        <taxon>Bacteria</taxon>
        <taxon>Bacillati</taxon>
        <taxon>Actinomycetota</taxon>
        <taxon>Actinomycetes</taxon>
        <taxon>Pseudonocardiales</taxon>
        <taxon>Pseudonocardiaceae</taxon>
        <taxon>Saccharopolyspora</taxon>
    </lineage>
</organism>
<dbReference type="Proteomes" id="UP000597989">
    <property type="component" value="Unassembled WGS sequence"/>
</dbReference>
<gene>
    <name evidence="1" type="ORF">GCM10011581_12450</name>
</gene>
<protein>
    <submittedName>
        <fullName evidence="1">Uncharacterized protein</fullName>
    </submittedName>
</protein>
<dbReference type="RefSeq" id="WP_268240296.1">
    <property type="nucleotide sequence ID" value="NZ_BMMT01000002.1"/>
</dbReference>
<dbReference type="AlphaFoldDB" id="A0A917JPF9"/>